<accession>A0A091BFS9</accession>
<gene>
    <name evidence="4" type="ORF">N790_14730</name>
</gene>
<sequence length="140" mass="15886">MSSLFDRRQLRRAFGRAAPNYAAVAALQREVEARLLEQLDYLDERQPARILDLGSGPGRASGAMKKRWPKAEVIAVDAALPMLRQVPKHTRFWRPVKRVCADVSSLPFADQSVDLIFSSLCLQWLDDLPAALVEFRRVLR</sequence>
<feature type="domain" description="Methyltransferase type 11" evidence="3">
    <location>
        <begin position="51"/>
        <end position="140"/>
    </location>
</feature>
<dbReference type="Proteomes" id="UP000029392">
    <property type="component" value="Unassembled WGS sequence"/>
</dbReference>
<proteinExistence type="predicted"/>
<keyword evidence="1" id="KW-0489">Methyltransferase</keyword>
<evidence type="ECO:0000256" key="2">
    <source>
        <dbReference type="ARBA" id="ARBA00022679"/>
    </source>
</evidence>
<name>A0A091BFS9_9GAMM</name>
<dbReference type="GO" id="GO:0032259">
    <property type="term" value="P:methylation"/>
    <property type="evidence" value="ECO:0007669"/>
    <property type="project" value="UniProtKB-KW"/>
</dbReference>
<dbReference type="CDD" id="cd02440">
    <property type="entry name" value="AdoMet_MTases"/>
    <property type="match status" value="1"/>
</dbReference>
<evidence type="ECO:0000256" key="1">
    <source>
        <dbReference type="ARBA" id="ARBA00022603"/>
    </source>
</evidence>
<dbReference type="PANTHER" id="PTHR13090:SF1">
    <property type="entry name" value="ARGININE-HYDROXYLASE NDUFAF5, MITOCHONDRIAL"/>
    <property type="match status" value="1"/>
</dbReference>
<evidence type="ECO:0000313" key="5">
    <source>
        <dbReference type="Proteomes" id="UP000029392"/>
    </source>
</evidence>
<evidence type="ECO:0000259" key="3">
    <source>
        <dbReference type="Pfam" id="PF08241"/>
    </source>
</evidence>
<dbReference type="RefSeq" id="WP_043801196.1">
    <property type="nucleotide sequence ID" value="NZ_AVCH01000068.1"/>
</dbReference>
<keyword evidence="2" id="KW-0808">Transferase</keyword>
<evidence type="ECO:0000313" key="4">
    <source>
        <dbReference type="EMBL" id="KFN51543.1"/>
    </source>
</evidence>
<dbReference type="InterPro" id="IPR013216">
    <property type="entry name" value="Methyltransf_11"/>
</dbReference>
<dbReference type="Pfam" id="PF08241">
    <property type="entry name" value="Methyltransf_11"/>
    <property type="match status" value="1"/>
</dbReference>
<dbReference type="AlphaFoldDB" id="A0A091BFS9"/>
<dbReference type="InterPro" id="IPR029063">
    <property type="entry name" value="SAM-dependent_MTases_sf"/>
</dbReference>
<dbReference type="SUPFAM" id="SSF53335">
    <property type="entry name" value="S-adenosyl-L-methionine-dependent methyltransferases"/>
    <property type="match status" value="1"/>
</dbReference>
<keyword evidence="5" id="KW-1185">Reference proteome</keyword>
<dbReference type="PANTHER" id="PTHR13090">
    <property type="entry name" value="ARGININE-HYDROXYLASE NDUFAF5, MITOCHONDRIAL"/>
    <property type="match status" value="1"/>
</dbReference>
<feature type="non-terminal residue" evidence="4">
    <location>
        <position position="140"/>
    </location>
</feature>
<dbReference type="STRING" id="1384054.N790_14730"/>
<organism evidence="4 5">
    <name type="scientific">Arenimonas malthae CC-JY-1</name>
    <dbReference type="NCBI Taxonomy" id="1384054"/>
    <lineage>
        <taxon>Bacteria</taxon>
        <taxon>Pseudomonadati</taxon>
        <taxon>Pseudomonadota</taxon>
        <taxon>Gammaproteobacteria</taxon>
        <taxon>Lysobacterales</taxon>
        <taxon>Lysobacteraceae</taxon>
        <taxon>Arenimonas</taxon>
    </lineage>
</organism>
<reference evidence="4 5" key="1">
    <citation type="submission" date="2013-09" db="EMBL/GenBank/DDBJ databases">
        <title>Genome sequencing of Arenimonas malthae.</title>
        <authorList>
            <person name="Chen F."/>
            <person name="Wang G."/>
        </authorList>
    </citation>
    <scope>NUCLEOTIDE SEQUENCE [LARGE SCALE GENOMIC DNA]</scope>
    <source>
        <strain evidence="4 5">CC-JY-1</strain>
    </source>
</reference>
<dbReference type="OrthoDB" id="9760689at2"/>
<dbReference type="eggNOG" id="COG2226">
    <property type="taxonomic scope" value="Bacteria"/>
</dbReference>
<dbReference type="InterPro" id="IPR050602">
    <property type="entry name" value="Malonyl-ACP_OMT"/>
</dbReference>
<dbReference type="Gene3D" id="3.40.50.150">
    <property type="entry name" value="Vaccinia Virus protein VP39"/>
    <property type="match status" value="1"/>
</dbReference>
<dbReference type="GO" id="GO:0008757">
    <property type="term" value="F:S-adenosylmethionine-dependent methyltransferase activity"/>
    <property type="evidence" value="ECO:0007669"/>
    <property type="project" value="InterPro"/>
</dbReference>
<dbReference type="EMBL" id="AVCH01000068">
    <property type="protein sequence ID" value="KFN51543.1"/>
    <property type="molecule type" value="Genomic_DNA"/>
</dbReference>
<protein>
    <recommendedName>
        <fullName evidence="3">Methyltransferase type 11 domain-containing protein</fullName>
    </recommendedName>
</protein>
<comment type="caution">
    <text evidence="4">The sequence shown here is derived from an EMBL/GenBank/DDBJ whole genome shotgun (WGS) entry which is preliminary data.</text>
</comment>